<reference evidence="1" key="1">
    <citation type="submission" date="2020-10" db="EMBL/GenBank/DDBJ databases">
        <authorList>
            <person name="Gilroy R."/>
        </authorList>
    </citation>
    <scope>NUCLEOTIDE SEQUENCE</scope>
    <source>
        <strain evidence="1">ChiBcec6-7307</strain>
    </source>
</reference>
<name>A0A9D1T754_9FIRM</name>
<dbReference type="Proteomes" id="UP000886889">
    <property type="component" value="Unassembled WGS sequence"/>
</dbReference>
<organism evidence="1 2">
    <name type="scientific">Candidatus Merdiplasma excrementigallinarum</name>
    <dbReference type="NCBI Taxonomy" id="2840864"/>
    <lineage>
        <taxon>Bacteria</taxon>
        <taxon>Bacillati</taxon>
        <taxon>Bacillota</taxon>
        <taxon>Clostridia</taxon>
        <taxon>Lachnospirales</taxon>
        <taxon>Lachnospiraceae</taxon>
        <taxon>Lachnospiraceae incertae sedis</taxon>
        <taxon>Candidatus Merdiplasma</taxon>
    </lineage>
</organism>
<comment type="caution">
    <text evidence="1">The sequence shown here is derived from an EMBL/GenBank/DDBJ whole genome shotgun (WGS) entry which is preliminary data.</text>
</comment>
<evidence type="ECO:0000313" key="1">
    <source>
        <dbReference type="EMBL" id="HIV22359.1"/>
    </source>
</evidence>
<feature type="non-terminal residue" evidence="1">
    <location>
        <position position="152"/>
    </location>
</feature>
<reference evidence="1" key="2">
    <citation type="journal article" date="2021" name="PeerJ">
        <title>Extensive microbial diversity within the chicken gut microbiome revealed by metagenomics and culture.</title>
        <authorList>
            <person name="Gilroy R."/>
            <person name="Ravi A."/>
            <person name="Getino M."/>
            <person name="Pursley I."/>
            <person name="Horton D.L."/>
            <person name="Alikhan N.F."/>
            <person name="Baker D."/>
            <person name="Gharbi K."/>
            <person name="Hall N."/>
            <person name="Watson M."/>
            <person name="Adriaenssens E.M."/>
            <person name="Foster-Nyarko E."/>
            <person name="Jarju S."/>
            <person name="Secka A."/>
            <person name="Antonio M."/>
            <person name="Oren A."/>
            <person name="Chaudhuri R.R."/>
            <person name="La Ragione R."/>
            <person name="Hildebrand F."/>
            <person name="Pallen M.J."/>
        </authorList>
    </citation>
    <scope>NUCLEOTIDE SEQUENCE</scope>
    <source>
        <strain evidence="1">ChiBcec6-7307</strain>
    </source>
</reference>
<accession>A0A9D1T754</accession>
<dbReference type="EMBL" id="DVOS01000003">
    <property type="protein sequence ID" value="HIV22359.1"/>
    <property type="molecule type" value="Genomic_DNA"/>
</dbReference>
<gene>
    <name evidence="1" type="ORF">IAC80_00325</name>
</gene>
<proteinExistence type="predicted"/>
<protein>
    <submittedName>
        <fullName evidence="1">Uncharacterized protein</fullName>
    </submittedName>
</protein>
<sequence>MNEAEEEAASAFSLPELPTVEQQIRSIEERQAALYAGETAIPADVIDEVLRKGGNRDRSHLRIIYNFMMEQTPEEYTDFVRREYGTGGIGLVIGGKEYSVWYNELGMQIAVGHTVHDRILDKTFLSWEDVSGRIQQLLKQGEYAPQSVLDAA</sequence>
<dbReference type="AlphaFoldDB" id="A0A9D1T754"/>
<evidence type="ECO:0000313" key="2">
    <source>
        <dbReference type="Proteomes" id="UP000886889"/>
    </source>
</evidence>